<keyword evidence="3" id="KW-1185">Reference proteome</keyword>
<accession>A0A152A801</accession>
<evidence type="ECO:0000313" key="3">
    <source>
        <dbReference type="Proteomes" id="UP000076078"/>
    </source>
</evidence>
<feature type="region of interest" description="Disordered" evidence="1">
    <location>
        <begin position="343"/>
        <end position="369"/>
    </location>
</feature>
<dbReference type="FunCoup" id="A0A152A801">
    <property type="interactions" value="127"/>
</dbReference>
<dbReference type="OrthoDB" id="19359at2759"/>
<dbReference type="EMBL" id="LODT01000004">
    <property type="protein sequence ID" value="KYR02362.1"/>
    <property type="molecule type" value="Genomic_DNA"/>
</dbReference>
<proteinExistence type="predicted"/>
<reference evidence="2 3" key="1">
    <citation type="submission" date="2015-12" db="EMBL/GenBank/DDBJ databases">
        <title>Dictyostelia acquired genes for synthesis and detection of signals that induce cell-type specialization by lateral gene transfer from prokaryotes.</title>
        <authorList>
            <person name="Gloeckner G."/>
            <person name="Schaap P."/>
        </authorList>
    </citation>
    <scope>NUCLEOTIDE SEQUENCE [LARGE SCALE GENOMIC DNA]</scope>
    <source>
        <strain evidence="2 3">TK</strain>
    </source>
</reference>
<feature type="compositionally biased region" description="Low complexity" evidence="1">
    <location>
        <begin position="1008"/>
        <end position="1030"/>
    </location>
</feature>
<evidence type="ECO:0000313" key="2">
    <source>
        <dbReference type="EMBL" id="KYR02362.1"/>
    </source>
</evidence>
<feature type="region of interest" description="Disordered" evidence="1">
    <location>
        <begin position="972"/>
        <end position="1030"/>
    </location>
</feature>
<dbReference type="AlphaFoldDB" id="A0A152A801"/>
<feature type="compositionally biased region" description="Polar residues" evidence="1">
    <location>
        <begin position="355"/>
        <end position="365"/>
    </location>
</feature>
<organism evidence="2 3">
    <name type="scientific">Tieghemostelium lacteum</name>
    <name type="common">Slime mold</name>
    <name type="synonym">Dictyostelium lacteum</name>
    <dbReference type="NCBI Taxonomy" id="361077"/>
    <lineage>
        <taxon>Eukaryota</taxon>
        <taxon>Amoebozoa</taxon>
        <taxon>Evosea</taxon>
        <taxon>Eumycetozoa</taxon>
        <taxon>Dictyostelia</taxon>
        <taxon>Dictyosteliales</taxon>
        <taxon>Raperosteliaceae</taxon>
        <taxon>Tieghemostelium</taxon>
    </lineage>
</organism>
<sequence>MIGKGGSKREVLGDLGVNDIAIISGHIAIKYQQSKSIVLFDATASKYQLGETITQNIEDSIFSKQTLPLVSPTSSQLPLLACSFQTNIIKFGFEKFQAAGSQQQQQQQQTPLQQQHNKANSKTQTASSSQQDTNPLRFYVFESDGMFHLWEWNSVDYKWKYIVKVYLPFQRMTQFLDPIYQGPQQYIQQQQSYSSATSKVTASVIGSSQGLQVSWLVDGQVNVRVFNFDQYSQKKKDQIHQQQIPIRDHTGKLLEEMFPLNINISAVESFDIKREWLETINQESTQIQSTKLGIWFITKSFILLWSQRTKLWNITYFKNQSNQQSNSINNSTITTCEIHPPSPLLSDIDTKEQTNTEVPTSTEDSNSSKKSIENVIFQVLGYCRNPSSQELLILEPSGRLFSLEPTTSDKIKLNLISLIHLVPENISQKIIKMVMHQNALILFTLKYSYLYDLKCGKHLSRVLLPIEFKPTNCIALSSCQGIWENGTAGIVWGCGIWSRSEGLWEIRPLSPTNLIQNLSTHKVIYSSNGSNLPKNTIGCAPLTCRQLDMKRLEAKYLLDMALSEQDVELKIQICKSLLPRLENPALVIAILSNLQSESSSKFILDELNQFLEQYDYQENINNHNVSTNSGTNLRQTGNYFLNEDEKSQISKIRNSFLFHTPFNQKMIPLLKEYQKLQGEAITSGASVDQESDPLAMDQYYQKMNSNESLLGLSSGVIDILKRKYPKELLHRLEIALQLNLIEYHKYQDLTVPDIMPPIDPLILHPEEVITQKQGSNKDNNIDLVSDQQSNQQQWYTEFPLFETLCQLYYYEKPLCLIPFVRIVHNTAMLKLIEQSLSNNNQQNGSVLLEVREKDHFLRCLLALPFHLPTVISPSQWQIEEYRIDCRFKLLCAIGHKPNALRFLLNTGRWDKSIQMIKQTHYHDKEIFVLYEIILSYCVEKKDNTKLKQCWEIIPKNFSVFNLLSLLKPSSTYQNSTSTTTTPKQQSPISTSTTPVKFPKPISPSTSANSQSPISPQSTSTSPTVTSTPTTPINIPIYNPLILSPNPSEDLTIDMFRGQLLKMLAININKN</sequence>
<feature type="compositionally biased region" description="Low complexity" evidence="1">
    <location>
        <begin position="104"/>
        <end position="115"/>
    </location>
</feature>
<evidence type="ECO:0000256" key="1">
    <source>
        <dbReference type="SAM" id="MobiDB-lite"/>
    </source>
</evidence>
<feature type="region of interest" description="Disordered" evidence="1">
    <location>
        <begin position="104"/>
        <end position="130"/>
    </location>
</feature>
<protein>
    <submittedName>
        <fullName evidence="2">Uncharacterized protein</fullName>
    </submittedName>
</protein>
<feature type="compositionally biased region" description="Polar residues" evidence="1">
    <location>
        <begin position="116"/>
        <end position="130"/>
    </location>
</feature>
<dbReference type="STRING" id="361077.A0A152A801"/>
<dbReference type="Proteomes" id="UP000076078">
    <property type="component" value="Unassembled WGS sequence"/>
</dbReference>
<dbReference type="OMA" id="WNITYFK"/>
<dbReference type="InParanoid" id="A0A152A801"/>
<feature type="compositionally biased region" description="Low complexity" evidence="1">
    <location>
        <begin position="972"/>
        <end position="994"/>
    </location>
</feature>
<gene>
    <name evidence="2" type="ORF">DLAC_01194</name>
</gene>
<comment type="caution">
    <text evidence="2">The sequence shown here is derived from an EMBL/GenBank/DDBJ whole genome shotgun (WGS) entry which is preliminary data.</text>
</comment>
<name>A0A152A801_TIELA</name>